<evidence type="ECO:0000313" key="13">
    <source>
        <dbReference type="Proteomes" id="UP000580250"/>
    </source>
</evidence>
<keyword evidence="2" id="KW-0723">Serine/threonine-protein kinase</keyword>
<keyword evidence="3" id="KW-0808">Transferase</keyword>
<dbReference type="InterPro" id="IPR000719">
    <property type="entry name" value="Prot_kinase_dom"/>
</dbReference>
<dbReference type="GO" id="GO:0005634">
    <property type="term" value="C:nucleus"/>
    <property type="evidence" value="ECO:0007669"/>
    <property type="project" value="TreeGrafter"/>
</dbReference>
<dbReference type="PROSITE" id="PS00107">
    <property type="entry name" value="PROTEIN_KINASE_ATP"/>
    <property type="match status" value="1"/>
</dbReference>
<evidence type="ECO:0000256" key="9">
    <source>
        <dbReference type="PROSITE-ProRule" id="PRU10141"/>
    </source>
</evidence>
<dbReference type="GO" id="GO:0005737">
    <property type="term" value="C:cytoplasm"/>
    <property type="evidence" value="ECO:0007669"/>
    <property type="project" value="TreeGrafter"/>
</dbReference>
<dbReference type="GO" id="GO:0000278">
    <property type="term" value="P:mitotic cell cycle"/>
    <property type="evidence" value="ECO:0007669"/>
    <property type="project" value="TreeGrafter"/>
</dbReference>
<evidence type="ECO:0000256" key="5">
    <source>
        <dbReference type="ARBA" id="ARBA00022777"/>
    </source>
</evidence>
<keyword evidence="5" id="KW-0418">Kinase</keyword>
<evidence type="ECO:0000256" key="4">
    <source>
        <dbReference type="ARBA" id="ARBA00022741"/>
    </source>
</evidence>
<comment type="caution">
    <text evidence="12">The sequence shown here is derived from an EMBL/GenBank/DDBJ whole genome shotgun (WGS) entry which is preliminary data.</text>
</comment>
<dbReference type="SMART" id="SM01331">
    <property type="entry name" value="DUF3635"/>
    <property type="match status" value="1"/>
</dbReference>
<feature type="region of interest" description="Disordered" evidence="10">
    <location>
        <begin position="442"/>
        <end position="707"/>
    </location>
</feature>
<dbReference type="EC" id="2.7.11.1" evidence="1"/>
<dbReference type="GO" id="GO:0035556">
    <property type="term" value="P:intracellular signal transduction"/>
    <property type="evidence" value="ECO:0007669"/>
    <property type="project" value="TreeGrafter"/>
</dbReference>
<dbReference type="PANTHER" id="PTHR24419">
    <property type="entry name" value="INTERLEUKIN-1 RECEPTOR-ASSOCIATED KINASE"/>
    <property type="match status" value="1"/>
</dbReference>
<dbReference type="GO" id="GO:0005524">
    <property type="term" value="F:ATP binding"/>
    <property type="evidence" value="ECO:0007669"/>
    <property type="project" value="UniProtKB-UniRule"/>
</dbReference>
<comment type="catalytic activity">
    <reaction evidence="8">
        <text>L-seryl-[protein] + ATP = O-phospho-L-seryl-[protein] + ADP + H(+)</text>
        <dbReference type="Rhea" id="RHEA:17989"/>
        <dbReference type="Rhea" id="RHEA-COMP:9863"/>
        <dbReference type="Rhea" id="RHEA-COMP:11604"/>
        <dbReference type="ChEBI" id="CHEBI:15378"/>
        <dbReference type="ChEBI" id="CHEBI:29999"/>
        <dbReference type="ChEBI" id="CHEBI:30616"/>
        <dbReference type="ChEBI" id="CHEBI:83421"/>
        <dbReference type="ChEBI" id="CHEBI:456216"/>
        <dbReference type="EC" id="2.7.11.1"/>
    </reaction>
</comment>
<dbReference type="Proteomes" id="UP000580250">
    <property type="component" value="Unassembled WGS sequence"/>
</dbReference>
<sequence>MLTYKLRKPVTRRPRSILEAGFLFEGKPITFEDLQFERALAYNLDISNEIVVGTPKVIERNSSSLSSYSSSDQNKKLLKRPRNKKSKKKAKNTWAEDEAVAKELQRFNNEFDEIDDFQLLTEEAPRDFYVIKKRKRTTPKELQINEPVVPAESSLFFSKQDSTQFTLHNTPLPPQQQQEEENLSANISDENEIVPESPILNNSPIFKDIQEQQQFASISLKSPTLLEETTQKSIPPQVFTLDSTESVGIVQNVDVQSFSTAKEASHNLTEKSSNICSSSNLLPPKRIFSSICEDLGNAVVDVIQLDSASSIQQTSSKIQTRSMAKESSKICSSSNLLPKRIFSSISGSVQDKEEEVIQLDSSIKQQHSSIHQSLSTAKESSKNLAQESLAISSITNLLPSRRIFSSINEEEEESREVIQLEDTSSIVQSKFNVFDSMRDSHHQTSLSLNTAKSPSNIEENIPRDETVPHSFASKKNLSQKDFSTSRGQQEHKSSEKSSSFNLEVEVVEEGEYVLDEEENEVEKEEEEMEEGEDEMEEGEDELKDEEEEMEEQEVEMEENEEEIEAGENEVEKEEEEMEEGEDEVNDEEEMEEQEVEMEENEEEMEAGENEVNDEEEEELEENEEEVEENEEEVEDEEKEDVEENEEEKEVECQEIEIEDLEEDVVQLESVSSIQLPPSKSVSRRIQSLSTAKESSSTKDSIYEHSSKVSSVFNLPSENISDSVCDESEEEEENDHQLEMLAKNIQQPKSIRRILSLSTAKEASTKISIEEEEEFVQIDSVSSAKLSSFNLPPKRISSSICEEVEKDRMLFKASSFHQKSSLNTAKNISSQPIEKEAISKSRGQRSSNKLSSSTVPYLFSPKTLQKSQPICDASQSEKSVGIFEEIEGPSKSVEKSFSTAKEFSKNLSRKSSKLSSNLPPKRIFSSICEEVEEVQNVIQLDSASSIQQQSCSRIQQSLSTAKEVSSIYQKSSLNTANNISSQLIEKEAISKSLGQRSSKKLSSSTMPYIFSPETLQKSQQICDASRTQKSVGIFEGIEGPSNSVEIQSFSTAKEISTRSKVQSHSKNLSTRNLEELENTPPPSTSQQHQPRQQAVENLNRNASIRNSRRLSLSPWRQPQEFTHVLQHCNNGYIMTWDEFLDRTNFECLRKLGEGDYGEVYEMSDSKGTYAMKVIQVTEENPIPAVFSEVFITRHLSELNNAGDFSTPSYIPLVRANVVKGIYPESLIDAWKIYKKKNPVSAQNEKPTERIDNTYVVLVMANGGVDLELYLHIPRKATKSQRFSIFYQVALSLAIAEERYSFEHRDLHYSNILISEVTSRERERRDKICYYYNGEKIEVRSHGVHASLIDFNNSRMTDDVTGFSFYVKVPIYPVVAGADYQHEIYPMMEKLNKDDWSTFHRKTNHYWLHYLYDKLFKDRRFTLKEREVFEKIFGRLLKDTDKGGFETTKDFLNNEEVREIFDRYVF</sequence>
<evidence type="ECO:0000256" key="1">
    <source>
        <dbReference type="ARBA" id="ARBA00012513"/>
    </source>
</evidence>
<reference evidence="12 13" key="1">
    <citation type="submission" date="2020-08" db="EMBL/GenBank/DDBJ databases">
        <authorList>
            <person name="Koutsovoulos G."/>
            <person name="Danchin GJ E."/>
        </authorList>
    </citation>
    <scope>NUCLEOTIDE SEQUENCE [LARGE SCALE GENOMIC DNA]</scope>
</reference>
<evidence type="ECO:0000256" key="10">
    <source>
        <dbReference type="SAM" id="MobiDB-lite"/>
    </source>
</evidence>
<feature type="compositionally biased region" description="Polar residues" evidence="10">
    <location>
        <begin position="1093"/>
        <end position="1102"/>
    </location>
</feature>
<feature type="region of interest" description="Disordered" evidence="10">
    <location>
        <begin position="832"/>
        <end position="853"/>
    </location>
</feature>
<dbReference type="InterPro" id="IPR011009">
    <property type="entry name" value="Kinase-like_dom_sf"/>
</dbReference>
<feature type="compositionally biased region" description="Polar residues" evidence="10">
    <location>
        <begin position="669"/>
        <end position="699"/>
    </location>
</feature>
<feature type="region of interest" description="Disordered" evidence="10">
    <location>
        <begin position="63"/>
        <end position="95"/>
    </location>
</feature>
<dbReference type="EMBL" id="CAJEWN010000072">
    <property type="protein sequence ID" value="CAD2158884.1"/>
    <property type="molecule type" value="Genomic_DNA"/>
</dbReference>
<proteinExistence type="predicted"/>
<evidence type="ECO:0000256" key="2">
    <source>
        <dbReference type="ARBA" id="ARBA00022527"/>
    </source>
</evidence>
<dbReference type="Gene3D" id="1.10.510.10">
    <property type="entry name" value="Transferase(Phosphotransferase) domain 1"/>
    <property type="match status" value="1"/>
</dbReference>
<feature type="compositionally biased region" description="Basic residues" evidence="10">
    <location>
        <begin position="76"/>
        <end position="91"/>
    </location>
</feature>
<keyword evidence="4 9" id="KW-0547">Nucleotide-binding</keyword>
<evidence type="ECO:0000313" key="12">
    <source>
        <dbReference type="EMBL" id="CAD2158884.1"/>
    </source>
</evidence>
<feature type="region of interest" description="Disordered" evidence="10">
    <location>
        <begin position="1054"/>
        <end position="1102"/>
    </location>
</feature>
<dbReference type="Pfam" id="PF12330">
    <property type="entry name" value="Haspin_kinase"/>
    <property type="match status" value="1"/>
</dbReference>
<keyword evidence="6 9" id="KW-0067">ATP-binding</keyword>
<dbReference type="InterPro" id="IPR024604">
    <property type="entry name" value="GSG2_C"/>
</dbReference>
<dbReference type="Gene3D" id="3.30.200.20">
    <property type="entry name" value="Phosphorylase Kinase, domain 1"/>
    <property type="match status" value="1"/>
</dbReference>
<dbReference type="PROSITE" id="PS50011">
    <property type="entry name" value="PROTEIN_KINASE_DOM"/>
    <property type="match status" value="1"/>
</dbReference>
<dbReference type="SUPFAM" id="SSF56112">
    <property type="entry name" value="Protein kinase-like (PK-like)"/>
    <property type="match status" value="1"/>
</dbReference>
<feature type="compositionally biased region" description="Polar residues" evidence="10">
    <location>
        <begin position="843"/>
        <end position="853"/>
    </location>
</feature>
<dbReference type="PANTHER" id="PTHR24419:SF18">
    <property type="entry name" value="SERINE_THREONINE-PROTEIN KINASE HASPIN"/>
    <property type="match status" value="1"/>
</dbReference>
<evidence type="ECO:0000256" key="3">
    <source>
        <dbReference type="ARBA" id="ARBA00022679"/>
    </source>
</evidence>
<dbReference type="GO" id="GO:0072354">
    <property type="term" value="F:histone H3T3 kinase activity"/>
    <property type="evidence" value="ECO:0007669"/>
    <property type="project" value="TreeGrafter"/>
</dbReference>
<feature type="domain" description="Protein kinase" evidence="11">
    <location>
        <begin position="1144"/>
        <end position="1464"/>
    </location>
</feature>
<comment type="catalytic activity">
    <reaction evidence="7">
        <text>L-threonyl-[protein] + ATP = O-phospho-L-threonyl-[protein] + ADP + H(+)</text>
        <dbReference type="Rhea" id="RHEA:46608"/>
        <dbReference type="Rhea" id="RHEA-COMP:11060"/>
        <dbReference type="Rhea" id="RHEA-COMP:11605"/>
        <dbReference type="ChEBI" id="CHEBI:15378"/>
        <dbReference type="ChEBI" id="CHEBI:30013"/>
        <dbReference type="ChEBI" id="CHEBI:30616"/>
        <dbReference type="ChEBI" id="CHEBI:61977"/>
        <dbReference type="ChEBI" id="CHEBI:456216"/>
        <dbReference type="EC" id="2.7.11.1"/>
    </reaction>
</comment>
<organism evidence="12 13">
    <name type="scientific">Meloidogyne enterolobii</name>
    <name type="common">Root-knot nematode worm</name>
    <name type="synonym">Meloidogyne mayaguensis</name>
    <dbReference type="NCBI Taxonomy" id="390850"/>
    <lineage>
        <taxon>Eukaryota</taxon>
        <taxon>Metazoa</taxon>
        <taxon>Ecdysozoa</taxon>
        <taxon>Nematoda</taxon>
        <taxon>Chromadorea</taxon>
        <taxon>Rhabditida</taxon>
        <taxon>Tylenchina</taxon>
        <taxon>Tylenchomorpha</taxon>
        <taxon>Tylenchoidea</taxon>
        <taxon>Meloidogynidae</taxon>
        <taxon>Meloidogyninae</taxon>
        <taxon>Meloidogyne</taxon>
    </lineage>
</organism>
<gene>
    <name evidence="12" type="ORF">MENT_LOCUS13405</name>
</gene>
<feature type="binding site" evidence="9">
    <location>
        <position position="1171"/>
    </location>
    <ligand>
        <name>ATP</name>
        <dbReference type="ChEBI" id="CHEBI:30616"/>
    </ligand>
</feature>
<dbReference type="InterPro" id="IPR017441">
    <property type="entry name" value="Protein_kinase_ATP_BS"/>
</dbReference>
<feature type="compositionally biased region" description="Low complexity" evidence="10">
    <location>
        <begin position="1083"/>
        <end position="1092"/>
    </location>
</feature>
<name>A0A6V7UIJ5_MELEN</name>
<evidence type="ECO:0000256" key="6">
    <source>
        <dbReference type="ARBA" id="ARBA00022840"/>
    </source>
</evidence>
<feature type="compositionally biased region" description="Polar residues" evidence="10">
    <location>
        <begin position="443"/>
        <end position="458"/>
    </location>
</feature>
<evidence type="ECO:0000256" key="8">
    <source>
        <dbReference type="ARBA" id="ARBA00048679"/>
    </source>
</evidence>
<feature type="compositionally biased region" description="Polar residues" evidence="10">
    <location>
        <begin position="473"/>
        <end position="487"/>
    </location>
</feature>
<protein>
    <recommendedName>
        <fullName evidence="1">non-specific serine/threonine protein kinase</fullName>
        <ecNumber evidence="1">2.7.11.1</ecNumber>
    </recommendedName>
</protein>
<accession>A0A6V7UIJ5</accession>
<evidence type="ECO:0000259" key="11">
    <source>
        <dbReference type="PROSITE" id="PS50011"/>
    </source>
</evidence>
<evidence type="ECO:0000256" key="7">
    <source>
        <dbReference type="ARBA" id="ARBA00047899"/>
    </source>
</evidence>
<feature type="compositionally biased region" description="Polar residues" evidence="10">
    <location>
        <begin position="1054"/>
        <end position="1070"/>
    </location>
</feature>
<dbReference type="SMART" id="SM00220">
    <property type="entry name" value="S_TKc"/>
    <property type="match status" value="1"/>
</dbReference>
<feature type="compositionally biased region" description="Acidic residues" evidence="10">
    <location>
        <begin position="505"/>
        <end position="665"/>
    </location>
</feature>
<dbReference type="OrthoDB" id="21018at2759"/>